<evidence type="ECO:0008006" key="5">
    <source>
        <dbReference type="Google" id="ProtNLM"/>
    </source>
</evidence>
<reference evidence="3 4" key="1">
    <citation type="submission" date="2016-02" db="EMBL/GenBank/DDBJ databases">
        <title>Draft Genome for Tepidibacillus decaturensis nov. sp. Strain Z9, an Anaerobic, Moderately Thermophilic and Heterotrophic Bacterium from Deep Subsurface of the Illinois Basin, USA.</title>
        <authorList>
            <person name="Dong Y."/>
            <person name="Chang J.Y."/>
            <person name="Sanford R."/>
            <person name="Fouke B.W."/>
        </authorList>
    </citation>
    <scope>NUCLEOTIDE SEQUENCE [LARGE SCALE GENOMIC DNA]</scope>
    <source>
        <strain evidence="3 4">Z9</strain>
    </source>
</reference>
<sequence length="94" mass="10731">MIAMIIAFAVWASLSPMASQIQKLYQLSTTQKSILVAIPVLLGSVMRIPLGIWTDRYRGKKLYTWLMIFLIIPTISISCFGDSLFCRIWQRCCV</sequence>
<keyword evidence="2" id="KW-0812">Transmembrane</keyword>
<accession>A0A135L4E4</accession>
<keyword evidence="4" id="KW-1185">Reference proteome</keyword>
<dbReference type="SUPFAM" id="SSF103473">
    <property type="entry name" value="MFS general substrate transporter"/>
    <property type="match status" value="1"/>
</dbReference>
<name>A0A135L4E4_9BACI</name>
<feature type="transmembrane region" description="Helical" evidence="2">
    <location>
        <begin position="65"/>
        <end position="85"/>
    </location>
</feature>
<organism evidence="3 4">
    <name type="scientific">Tepidibacillus decaturensis</name>
    <dbReference type="NCBI Taxonomy" id="1413211"/>
    <lineage>
        <taxon>Bacteria</taxon>
        <taxon>Bacillati</taxon>
        <taxon>Bacillota</taxon>
        <taxon>Bacilli</taxon>
        <taxon>Bacillales</taxon>
        <taxon>Bacillaceae</taxon>
        <taxon>Tepidibacillus</taxon>
    </lineage>
</organism>
<evidence type="ECO:0000256" key="1">
    <source>
        <dbReference type="ARBA" id="ARBA00004651"/>
    </source>
</evidence>
<protein>
    <recommendedName>
        <fullName evidence="5">Major facilitator superfamily (MFS) profile domain-containing protein</fullName>
    </recommendedName>
</protein>
<dbReference type="InterPro" id="IPR011701">
    <property type="entry name" value="MFS"/>
</dbReference>
<dbReference type="AlphaFoldDB" id="A0A135L4E4"/>
<dbReference type="STRING" id="1413211.U473_07470"/>
<proteinExistence type="predicted"/>
<dbReference type="Gene3D" id="1.20.1250.20">
    <property type="entry name" value="MFS general substrate transporter like domains"/>
    <property type="match status" value="1"/>
</dbReference>
<gene>
    <name evidence="3" type="ORF">U473_07470</name>
</gene>
<comment type="subcellular location">
    <subcellularLocation>
        <location evidence="1">Cell membrane</location>
        <topology evidence="1">Multi-pass membrane protein</topology>
    </subcellularLocation>
</comment>
<evidence type="ECO:0000313" key="3">
    <source>
        <dbReference type="EMBL" id="KXG43862.1"/>
    </source>
</evidence>
<dbReference type="GO" id="GO:0005886">
    <property type="term" value="C:plasma membrane"/>
    <property type="evidence" value="ECO:0007669"/>
    <property type="project" value="UniProtKB-SubCell"/>
</dbReference>
<evidence type="ECO:0000313" key="4">
    <source>
        <dbReference type="Proteomes" id="UP000070352"/>
    </source>
</evidence>
<dbReference type="Pfam" id="PF07690">
    <property type="entry name" value="MFS_1"/>
    <property type="match status" value="1"/>
</dbReference>
<keyword evidence="2" id="KW-0472">Membrane</keyword>
<dbReference type="Proteomes" id="UP000070352">
    <property type="component" value="Unassembled WGS sequence"/>
</dbReference>
<dbReference type="GO" id="GO:0022857">
    <property type="term" value="F:transmembrane transporter activity"/>
    <property type="evidence" value="ECO:0007669"/>
    <property type="project" value="InterPro"/>
</dbReference>
<feature type="transmembrane region" description="Helical" evidence="2">
    <location>
        <begin position="34"/>
        <end position="53"/>
    </location>
</feature>
<keyword evidence="2" id="KW-1133">Transmembrane helix</keyword>
<evidence type="ECO:0000256" key="2">
    <source>
        <dbReference type="SAM" id="Phobius"/>
    </source>
</evidence>
<comment type="caution">
    <text evidence="3">The sequence shown here is derived from an EMBL/GenBank/DDBJ whole genome shotgun (WGS) entry which is preliminary data.</text>
</comment>
<dbReference type="EMBL" id="LSKU01000001">
    <property type="protein sequence ID" value="KXG43862.1"/>
    <property type="molecule type" value="Genomic_DNA"/>
</dbReference>
<dbReference type="InterPro" id="IPR036259">
    <property type="entry name" value="MFS_trans_sf"/>
</dbReference>